<feature type="repeat" description="PPR" evidence="2">
    <location>
        <begin position="545"/>
        <end position="579"/>
    </location>
</feature>
<feature type="repeat" description="PPR" evidence="2">
    <location>
        <begin position="475"/>
        <end position="509"/>
    </location>
</feature>
<dbReference type="InterPro" id="IPR011990">
    <property type="entry name" value="TPR-like_helical_dom_sf"/>
</dbReference>
<gene>
    <name evidence="4" type="ORF">CFP56_001725</name>
</gene>
<feature type="transmembrane region" description="Helical" evidence="3">
    <location>
        <begin position="302"/>
        <end position="324"/>
    </location>
</feature>
<sequence length="617" mass="69977">LIIDCTLKYIFIEPRSYRSGFRCEAKNLSGEAVEKSKPEGLYIEKYLSGEVVEKSKREGLHIDKNLSSEAVEKRKHEGFYIDKDGKWRSFEPKKLSRKRCGSLRGRGWKYGSGFVDGIFPVLSPIAQQILDFSLNDLDPNQLWHSLDTLPATYTTWDDIINVVVQLRLNKKWDSIVLICEWILHKSSFKPDVMCYNLLIDAYGQKSLCKDAESAYLELIENRCIPTEDTYALLLKAYCKSGLLGKAEAVFSEMRKYGLPPGAVVYNAFIDGLMKGGNPQKAEEIFQRMKKDCCEPTVDTYTLLINLYGKVFSILLIVIFFYKYLFIINSNLLHFLIFFITLDAVSLNSNGQIEIAIAAVKVKFPRNSFEVHINFFDFLSSTSRAGFPYGAAEIFSLMQHMGCEPDRASFNIMVDAYGRAGLHEDAQAVFEEMVRLGISPTMKSHMLLLSAYSRTGNVAKCEDIVNQMQKSGLEPDTFVFNSMMNLYGRLGQFGKMEEVLAAMDKGPYVPDISTYNILINVYGRAGFLDRMEELFQSLPTKSLKPDVITWTSRLGAYSRKKLYKRCFEIFEEMIDSGCYPDGGTAKVLLSSCSSQEQIEQATTVIRTIHKNMKTALPL</sequence>
<accession>A0AAW0ILC6</accession>
<dbReference type="Pfam" id="PF13041">
    <property type="entry name" value="PPR_2"/>
    <property type="match status" value="2"/>
</dbReference>
<organism evidence="4 5">
    <name type="scientific">Quercus suber</name>
    <name type="common">Cork oak</name>
    <dbReference type="NCBI Taxonomy" id="58331"/>
    <lineage>
        <taxon>Eukaryota</taxon>
        <taxon>Viridiplantae</taxon>
        <taxon>Streptophyta</taxon>
        <taxon>Embryophyta</taxon>
        <taxon>Tracheophyta</taxon>
        <taxon>Spermatophyta</taxon>
        <taxon>Magnoliopsida</taxon>
        <taxon>eudicotyledons</taxon>
        <taxon>Gunneridae</taxon>
        <taxon>Pentapetalae</taxon>
        <taxon>rosids</taxon>
        <taxon>fabids</taxon>
        <taxon>Fagales</taxon>
        <taxon>Fagaceae</taxon>
        <taxon>Quercus</taxon>
    </lineage>
</organism>
<dbReference type="PROSITE" id="PS51375">
    <property type="entry name" value="PPR"/>
    <property type="match status" value="8"/>
</dbReference>
<dbReference type="PANTHER" id="PTHR46862:SF5">
    <property type="entry name" value="OS02G0170000 PROTEIN"/>
    <property type="match status" value="1"/>
</dbReference>
<feature type="repeat" description="PPR" evidence="2">
    <location>
        <begin position="226"/>
        <end position="260"/>
    </location>
</feature>
<dbReference type="NCBIfam" id="TIGR00756">
    <property type="entry name" value="PPR"/>
    <property type="match status" value="8"/>
</dbReference>
<dbReference type="EMBL" id="PKMF04001015">
    <property type="protein sequence ID" value="KAK7815344.1"/>
    <property type="molecule type" value="Genomic_DNA"/>
</dbReference>
<dbReference type="Proteomes" id="UP000237347">
    <property type="component" value="Unassembled WGS sequence"/>
</dbReference>
<comment type="caution">
    <text evidence="4">The sequence shown here is derived from an EMBL/GenBank/DDBJ whole genome shotgun (WGS) entry which is preliminary data.</text>
</comment>
<dbReference type="Gene3D" id="1.25.40.10">
    <property type="entry name" value="Tetratricopeptide repeat domain"/>
    <property type="match status" value="3"/>
</dbReference>
<keyword evidence="1" id="KW-0677">Repeat</keyword>
<dbReference type="AlphaFoldDB" id="A0AAW0ILC6"/>
<dbReference type="Pfam" id="PF13812">
    <property type="entry name" value="PPR_3"/>
    <property type="match status" value="2"/>
</dbReference>
<feature type="non-terminal residue" evidence="4">
    <location>
        <position position="1"/>
    </location>
</feature>
<evidence type="ECO:0000256" key="3">
    <source>
        <dbReference type="SAM" id="Phobius"/>
    </source>
</evidence>
<keyword evidence="3" id="KW-0472">Membrane</keyword>
<dbReference type="PANTHER" id="PTHR46862">
    <property type="entry name" value="OS07G0661900 PROTEIN"/>
    <property type="match status" value="1"/>
</dbReference>
<feature type="repeat" description="PPR" evidence="2">
    <location>
        <begin position="261"/>
        <end position="295"/>
    </location>
</feature>
<feature type="repeat" description="PPR" evidence="2">
    <location>
        <begin position="510"/>
        <end position="544"/>
    </location>
</feature>
<proteinExistence type="predicted"/>
<keyword evidence="5" id="KW-1185">Reference proteome</keyword>
<evidence type="ECO:0000313" key="5">
    <source>
        <dbReference type="Proteomes" id="UP000237347"/>
    </source>
</evidence>
<dbReference type="Pfam" id="PF01535">
    <property type="entry name" value="PPR"/>
    <property type="match status" value="1"/>
</dbReference>
<feature type="repeat" description="PPR" evidence="2">
    <location>
        <begin position="191"/>
        <end position="225"/>
    </location>
</feature>
<evidence type="ECO:0000313" key="4">
    <source>
        <dbReference type="EMBL" id="KAK7815344.1"/>
    </source>
</evidence>
<evidence type="ECO:0000256" key="2">
    <source>
        <dbReference type="PROSITE-ProRule" id="PRU00708"/>
    </source>
</evidence>
<feature type="repeat" description="PPR" evidence="2">
    <location>
        <begin position="405"/>
        <end position="439"/>
    </location>
</feature>
<reference evidence="4 5" key="1">
    <citation type="journal article" date="2018" name="Sci. Data">
        <title>The draft genome sequence of cork oak.</title>
        <authorList>
            <person name="Ramos A.M."/>
            <person name="Usie A."/>
            <person name="Barbosa P."/>
            <person name="Barros P.M."/>
            <person name="Capote T."/>
            <person name="Chaves I."/>
            <person name="Simoes F."/>
            <person name="Abreu I."/>
            <person name="Carrasquinho I."/>
            <person name="Faro C."/>
            <person name="Guimaraes J.B."/>
            <person name="Mendonca D."/>
            <person name="Nobrega F."/>
            <person name="Rodrigues L."/>
            <person name="Saibo N.J.M."/>
            <person name="Varela M.C."/>
            <person name="Egas C."/>
            <person name="Matos J."/>
            <person name="Miguel C.M."/>
            <person name="Oliveira M.M."/>
            <person name="Ricardo C.P."/>
            <person name="Goncalves S."/>
        </authorList>
    </citation>
    <scope>NUCLEOTIDE SEQUENCE [LARGE SCALE GENOMIC DNA]</scope>
    <source>
        <strain evidence="5">cv. HL8</strain>
    </source>
</reference>
<name>A0AAW0ILC6_QUESU</name>
<dbReference type="InterPro" id="IPR002885">
    <property type="entry name" value="PPR_rpt"/>
</dbReference>
<evidence type="ECO:0000256" key="1">
    <source>
        <dbReference type="ARBA" id="ARBA00022737"/>
    </source>
</evidence>
<keyword evidence="3" id="KW-1133">Transmembrane helix</keyword>
<keyword evidence="3" id="KW-0812">Transmembrane</keyword>
<feature type="repeat" description="PPR" evidence="2">
    <location>
        <begin position="440"/>
        <end position="474"/>
    </location>
</feature>
<protein>
    <submittedName>
        <fullName evidence="4">Pentatricopeptide repeat-containing protein</fullName>
    </submittedName>
</protein>